<comment type="caution">
    <text evidence="2">The sequence shown here is derived from an EMBL/GenBank/DDBJ whole genome shotgun (WGS) entry which is preliminary data.</text>
</comment>
<evidence type="ECO:0008006" key="4">
    <source>
        <dbReference type="Google" id="ProtNLM"/>
    </source>
</evidence>
<organism evidence="2 3">
    <name type="scientific">Spirosoma telluris</name>
    <dbReference type="NCBI Taxonomy" id="2183553"/>
    <lineage>
        <taxon>Bacteria</taxon>
        <taxon>Pseudomonadati</taxon>
        <taxon>Bacteroidota</taxon>
        <taxon>Cytophagia</taxon>
        <taxon>Cytophagales</taxon>
        <taxon>Cytophagaceae</taxon>
        <taxon>Spirosoma</taxon>
    </lineage>
</organism>
<evidence type="ECO:0000256" key="1">
    <source>
        <dbReference type="ARBA" id="ARBA00022649"/>
    </source>
</evidence>
<dbReference type="AlphaFoldDB" id="A0A327NVU7"/>
<reference evidence="2 3" key="1">
    <citation type="submission" date="2018-06" db="EMBL/GenBank/DDBJ databases">
        <title>Spirosoma sp. HMF3257 Genome sequencing and assembly.</title>
        <authorList>
            <person name="Kang H."/>
            <person name="Cha I."/>
            <person name="Kim H."/>
            <person name="Kang J."/>
            <person name="Joh K."/>
        </authorList>
    </citation>
    <scope>NUCLEOTIDE SEQUENCE [LARGE SCALE GENOMIC DNA]</scope>
    <source>
        <strain evidence="2 3">HMF3257</strain>
    </source>
</reference>
<dbReference type="Pfam" id="PF05016">
    <property type="entry name" value="ParE_toxin"/>
    <property type="match status" value="1"/>
</dbReference>
<sequence>MATVKIIITPSADADVNAIADFLGETRSPEVAIRFVRAFYKQLDILESAPEIGTPSLKQIGIRRVLVAKYNALYYEIVSDILYVIRVIDTRSNPDANPY</sequence>
<keyword evidence="1" id="KW-1277">Toxin-antitoxin system</keyword>
<dbReference type="InterPro" id="IPR035093">
    <property type="entry name" value="RelE/ParE_toxin_dom_sf"/>
</dbReference>
<proteinExistence type="predicted"/>
<gene>
    <name evidence="2" type="ORF">HMF3257_27375</name>
</gene>
<keyword evidence="3" id="KW-1185">Reference proteome</keyword>
<dbReference type="InterPro" id="IPR007712">
    <property type="entry name" value="RelE/ParE_toxin"/>
</dbReference>
<dbReference type="Gene3D" id="3.30.2310.20">
    <property type="entry name" value="RelE-like"/>
    <property type="match status" value="1"/>
</dbReference>
<accession>A0A327NVU7</accession>
<protein>
    <recommendedName>
        <fullName evidence="4">Type II toxin-antitoxin system RelE/ParE family toxin</fullName>
    </recommendedName>
</protein>
<evidence type="ECO:0000313" key="3">
    <source>
        <dbReference type="Proteomes" id="UP000249016"/>
    </source>
</evidence>
<evidence type="ECO:0000313" key="2">
    <source>
        <dbReference type="EMBL" id="RAI76968.1"/>
    </source>
</evidence>
<dbReference type="OrthoDB" id="963196at2"/>
<dbReference type="RefSeq" id="WP_111347061.1">
    <property type="nucleotide sequence ID" value="NZ_QLII01000001.1"/>
</dbReference>
<dbReference type="Proteomes" id="UP000249016">
    <property type="component" value="Unassembled WGS sequence"/>
</dbReference>
<dbReference type="EMBL" id="QLII01000001">
    <property type="protein sequence ID" value="RAI76968.1"/>
    <property type="molecule type" value="Genomic_DNA"/>
</dbReference>
<name>A0A327NVU7_9BACT</name>